<dbReference type="InterPro" id="IPR025202">
    <property type="entry name" value="PLD-like_dom"/>
</dbReference>
<dbReference type="EMBL" id="BAEN01000030">
    <property type="protein sequence ID" value="GAC14028.1"/>
    <property type="molecule type" value="Genomic_DNA"/>
</dbReference>
<reference evidence="2 3" key="1">
    <citation type="journal article" date="2017" name="Antonie Van Leeuwenhoek">
        <title>Rhizobium rhizosphaerae sp. nov., a novel species isolated from rice rhizosphere.</title>
        <authorList>
            <person name="Zhao J.J."/>
            <person name="Zhang J."/>
            <person name="Zhang R.J."/>
            <person name="Zhang C.W."/>
            <person name="Yin H.Q."/>
            <person name="Zhang X.X."/>
        </authorList>
    </citation>
    <scope>NUCLEOTIDE SEQUENCE [LARGE SCALE GENOMIC DNA]</scope>
    <source>
        <strain evidence="2 3">E3</strain>
    </source>
</reference>
<dbReference type="SUPFAM" id="SSF56024">
    <property type="entry name" value="Phospholipase D/nuclease"/>
    <property type="match status" value="2"/>
</dbReference>
<accession>K6YBK5</accession>
<proteinExistence type="predicted"/>
<feature type="domain" description="PLD phosphodiesterase" evidence="1">
    <location>
        <begin position="342"/>
        <end position="369"/>
    </location>
</feature>
<evidence type="ECO:0000313" key="3">
    <source>
        <dbReference type="Proteomes" id="UP000006334"/>
    </source>
</evidence>
<comment type="caution">
    <text evidence="2">The sequence shown here is derived from an EMBL/GenBank/DDBJ whole genome shotgun (WGS) entry which is preliminary data.</text>
</comment>
<sequence length="451" mass="50337">MGDPQLAFASRMLLFERAEKTIDLQYYIWDADVTGTLMFEALLSAANRNVRVRLLLDDNGINELDDALYTLSNHPNIDVRIFNPFVQRQHKWLGYITHFTRVNRRMHNKSFTVDNVVTVIGGRNIADDYFGATQHVLKEDIDVLAVGDIVGHVSSDFDRYWASQSAYPITQLVNNEHKAVYSTAMLFPEQSNNPRRQEYITLIKQSSIIDTLAKGTLAFSWSEVKLISDSPQKTLNTNNDEDLLVAKLHEALGVPTKSVLIVSPYFVPTPKAVSHFTALAKQGIAVNILTNSMMATDVLPVHAGYAKHRKTLLNAGVSLFELKPTRADSNKLKDKLGPFGSSASSLHAKMFVIDDKRLFIGSFNFDPRSININTELGFIIYHEELTTQVNTQFAENIDSAAYALSLDESGDIVWHETVNGNLITHTREPGSGVLNNFALSILSILPINSLL</sequence>
<dbReference type="eggNOG" id="COG1502">
    <property type="taxonomic scope" value="Bacteria"/>
</dbReference>
<dbReference type="Proteomes" id="UP000006334">
    <property type="component" value="Unassembled WGS sequence"/>
</dbReference>
<dbReference type="GO" id="GO:0032049">
    <property type="term" value="P:cardiolipin biosynthetic process"/>
    <property type="evidence" value="ECO:0007669"/>
    <property type="project" value="UniProtKB-ARBA"/>
</dbReference>
<evidence type="ECO:0000259" key="1">
    <source>
        <dbReference type="PROSITE" id="PS50035"/>
    </source>
</evidence>
<evidence type="ECO:0000313" key="2">
    <source>
        <dbReference type="EMBL" id="GAC14028.1"/>
    </source>
</evidence>
<dbReference type="STRING" id="1127673.GLIP_1387"/>
<dbReference type="CDD" id="cd09111">
    <property type="entry name" value="PLDc_ymdC_like_1"/>
    <property type="match status" value="1"/>
</dbReference>
<keyword evidence="3" id="KW-1185">Reference proteome</keyword>
<dbReference type="AlphaFoldDB" id="K6YBK5"/>
<protein>
    <submittedName>
        <fullName evidence="2">Phospholipase D active site-containing protein</fullName>
    </submittedName>
</protein>
<dbReference type="Gene3D" id="3.30.870.10">
    <property type="entry name" value="Endonuclease Chain A"/>
    <property type="match status" value="2"/>
</dbReference>
<dbReference type="PANTHER" id="PTHR21248">
    <property type="entry name" value="CARDIOLIPIN SYNTHASE"/>
    <property type="match status" value="1"/>
</dbReference>
<dbReference type="PROSITE" id="PS50035">
    <property type="entry name" value="PLD"/>
    <property type="match status" value="2"/>
</dbReference>
<organism evidence="2 3">
    <name type="scientific">Aliiglaciecola lipolytica E3</name>
    <dbReference type="NCBI Taxonomy" id="1127673"/>
    <lineage>
        <taxon>Bacteria</taxon>
        <taxon>Pseudomonadati</taxon>
        <taxon>Pseudomonadota</taxon>
        <taxon>Gammaproteobacteria</taxon>
        <taxon>Alteromonadales</taxon>
        <taxon>Alteromonadaceae</taxon>
        <taxon>Aliiglaciecola</taxon>
    </lineage>
</organism>
<gene>
    <name evidence="2" type="ORF">GLIP_1387</name>
</gene>
<feature type="domain" description="PLD phosphodiesterase" evidence="1">
    <location>
        <begin position="102"/>
        <end position="129"/>
    </location>
</feature>
<name>K6YBK5_9ALTE</name>
<dbReference type="GO" id="GO:0030572">
    <property type="term" value="F:phosphatidyltransferase activity"/>
    <property type="evidence" value="ECO:0007669"/>
    <property type="project" value="UniProtKB-ARBA"/>
</dbReference>
<dbReference type="PIRSF" id="PIRSF000850">
    <property type="entry name" value="Phospholipase_D_PSS"/>
    <property type="match status" value="1"/>
</dbReference>
<dbReference type="InterPro" id="IPR001736">
    <property type="entry name" value="PLipase_D/transphosphatidylase"/>
</dbReference>
<dbReference type="Pfam" id="PF13091">
    <property type="entry name" value="PLDc_2"/>
    <property type="match status" value="2"/>
</dbReference>
<dbReference type="SMART" id="SM00155">
    <property type="entry name" value="PLDc"/>
    <property type="match status" value="2"/>
</dbReference>
<dbReference type="PANTHER" id="PTHR21248:SF12">
    <property type="entry name" value="CARDIOLIPIN SYNTHASE C"/>
    <property type="match status" value="1"/>
</dbReference>
<dbReference type="CDD" id="cd09113">
    <property type="entry name" value="PLDc_ymdC_like_2"/>
    <property type="match status" value="1"/>
</dbReference>